<reference evidence="10" key="1">
    <citation type="journal article" date="2019" name="Int. J. Syst. Evol. Microbiol.">
        <title>The Global Catalogue of Microorganisms (GCM) 10K type strain sequencing project: providing services to taxonomists for standard genome sequencing and annotation.</title>
        <authorList>
            <consortium name="The Broad Institute Genomics Platform"/>
            <consortium name="The Broad Institute Genome Sequencing Center for Infectious Disease"/>
            <person name="Wu L."/>
            <person name="Ma J."/>
        </authorList>
    </citation>
    <scope>NUCLEOTIDE SEQUENCE [LARGE SCALE GENOMIC DNA]</scope>
    <source>
        <strain evidence="10">CGMCC 4.1648</strain>
    </source>
</reference>
<dbReference type="Proteomes" id="UP001595829">
    <property type="component" value="Unassembled WGS sequence"/>
</dbReference>
<feature type="region of interest" description="Disordered" evidence="7">
    <location>
        <begin position="747"/>
        <end position="766"/>
    </location>
</feature>
<dbReference type="Gene3D" id="3.40.50.12580">
    <property type="match status" value="1"/>
</dbReference>
<accession>A0ABV9XPH3</accession>
<keyword evidence="6" id="KW-0472">Membrane</keyword>
<dbReference type="Gene3D" id="3.90.550.10">
    <property type="entry name" value="Spore Coat Polysaccharide Biosynthesis Protein SpsA, Chain A"/>
    <property type="match status" value="1"/>
</dbReference>
<keyword evidence="10" id="KW-1185">Reference proteome</keyword>
<dbReference type="RefSeq" id="WP_345691424.1">
    <property type="nucleotide sequence ID" value="NZ_BAABIT010000001.1"/>
</dbReference>
<dbReference type="InterPro" id="IPR051612">
    <property type="entry name" value="Teichoic_Acid_Biosynth"/>
</dbReference>
<dbReference type="PANTHER" id="PTHR37316:SF3">
    <property type="entry name" value="TEICHOIC ACID GLYCEROL-PHOSPHATE TRANSFERASE"/>
    <property type="match status" value="1"/>
</dbReference>
<gene>
    <name evidence="9" type="ORF">ACFPM3_32830</name>
</gene>
<evidence type="ECO:0000256" key="1">
    <source>
        <dbReference type="ARBA" id="ARBA00004202"/>
    </source>
</evidence>
<evidence type="ECO:0000256" key="2">
    <source>
        <dbReference type="ARBA" id="ARBA00010488"/>
    </source>
</evidence>
<evidence type="ECO:0000313" key="10">
    <source>
        <dbReference type="Proteomes" id="UP001595829"/>
    </source>
</evidence>
<sequence>MLKLSVIVSGRGPLPHLRACLDSVTGQAHPALDAVVAVPDGDAPARALAEAHALRDPRLTVVPVPPDASPAAARATALDAATGAYVQFLHPSDRLPEGSVAALAERLARLAGNRPAEGGAGRAGKGPAGPPAGGPPDALPDVLLCDHHRATWWDDAVPGDDAALLNRGFGAPATTLDRRPDLLDVAPLLGNRLIAAGLLAAHPELVRTDGHDELYLSYATLLLARRIACCDTVALVHRHERPAQRRAAGPERHFAAFGQYERLHHLAGATAAPPALRARLYDRMVGDYLRTLARRDELPDADAAEYFRRAADHTDRFRPEGHRRPGGLDGVRHALLGHHAHLCYRLLRIANDGRRALRTTAARQARRAAAARTRQRYRRALRRPVDEDLAVFSAYWGRGVHCNPAAIAAELGELAPDIRQVWLVEPDRVPLLPPGTDHAVPGTARYWDVLARAKYLVNNVNFPDAVVKRPGTVHLQTHHGTPLKRMGVDQQAHPAAARGLDFEALLARVDRWDYSLSANTHSTETWQRAYPSGFRSLDYGYPRNDVLYRATAADVLAARAALGIAPGTRAVLYAPTHRDYDTRWMPRLDLPRLARQLGDDTVLLVRAHYLHTDRPTVPDHPGILDVGRYEPVEKLLLAADVLVTDYSSVMFDYANLDRPVVIHADDWETYTLTRGVYFDLTAEPPGPVARDQAELADILGGGDWCGEAAAKLRHDFRLRFCQYDDGRAAERVVRRVFLGEGEESLPPVLPLDRRTPAPTPQEAVRR</sequence>
<dbReference type="SUPFAM" id="SSF53448">
    <property type="entry name" value="Nucleotide-diphospho-sugar transferases"/>
    <property type="match status" value="1"/>
</dbReference>
<evidence type="ECO:0000313" key="9">
    <source>
        <dbReference type="EMBL" id="MFC5026934.1"/>
    </source>
</evidence>
<keyword evidence="5" id="KW-0777">Teichoic acid biosynthesis</keyword>
<comment type="similarity">
    <text evidence="2">Belongs to the CDP-glycerol glycerophosphotransferase family.</text>
</comment>
<evidence type="ECO:0000256" key="7">
    <source>
        <dbReference type="SAM" id="MobiDB-lite"/>
    </source>
</evidence>
<feature type="domain" description="Glycosyltransferase 2-like" evidence="8">
    <location>
        <begin position="15"/>
        <end position="109"/>
    </location>
</feature>
<keyword evidence="4" id="KW-0808">Transferase</keyword>
<proteinExistence type="inferred from homology"/>
<evidence type="ECO:0000259" key="8">
    <source>
        <dbReference type="Pfam" id="PF00535"/>
    </source>
</evidence>
<feature type="compositionally biased region" description="Pro residues" evidence="7">
    <location>
        <begin position="128"/>
        <end position="138"/>
    </location>
</feature>
<evidence type="ECO:0000256" key="5">
    <source>
        <dbReference type="ARBA" id="ARBA00022944"/>
    </source>
</evidence>
<feature type="compositionally biased region" description="Gly residues" evidence="7">
    <location>
        <begin position="118"/>
        <end position="127"/>
    </location>
</feature>
<dbReference type="PANTHER" id="PTHR37316">
    <property type="entry name" value="TEICHOIC ACID GLYCEROL-PHOSPHATE PRIMASE"/>
    <property type="match status" value="1"/>
</dbReference>
<dbReference type="Pfam" id="PF04464">
    <property type="entry name" value="Glyphos_transf"/>
    <property type="match status" value="1"/>
</dbReference>
<dbReference type="InterPro" id="IPR029044">
    <property type="entry name" value="Nucleotide-diphossugar_trans"/>
</dbReference>
<comment type="subcellular location">
    <subcellularLocation>
        <location evidence="1">Cell membrane</location>
        <topology evidence="1">Peripheral membrane protein</topology>
    </subcellularLocation>
</comment>
<dbReference type="SUPFAM" id="SSF53756">
    <property type="entry name" value="UDP-Glycosyltransferase/glycogen phosphorylase"/>
    <property type="match status" value="1"/>
</dbReference>
<dbReference type="Pfam" id="PF00535">
    <property type="entry name" value="Glycos_transf_2"/>
    <property type="match status" value="1"/>
</dbReference>
<dbReference type="InterPro" id="IPR001173">
    <property type="entry name" value="Glyco_trans_2-like"/>
</dbReference>
<dbReference type="InterPro" id="IPR043149">
    <property type="entry name" value="TagF_N"/>
</dbReference>
<feature type="region of interest" description="Disordered" evidence="7">
    <location>
        <begin position="114"/>
        <end position="139"/>
    </location>
</feature>
<dbReference type="InterPro" id="IPR007554">
    <property type="entry name" value="Glycerophosphate_synth"/>
</dbReference>
<dbReference type="InterPro" id="IPR043148">
    <property type="entry name" value="TagF_C"/>
</dbReference>
<comment type="caution">
    <text evidence="9">The sequence shown here is derived from an EMBL/GenBank/DDBJ whole genome shotgun (WGS) entry which is preliminary data.</text>
</comment>
<evidence type="ECO:0000256" key="4">
    <source>
        <dbReference type="ARBA" id="ARBA00022679"/>
    </source>
</evidence>
<evidence type="ECO:0000256" key="6">
    <source>
        <dbReference type="ARBA" id="ARBA00023136"/>
    </source>
</evidence>
<dbReference type="Gene3D" id="3.40.50.11820">
    <property type="match status" value="1"/>
</dbReference>
<organism evidence="9 10">
    <name type="scientific">Streptomyces coeruleoprunus</name>
    <dbReference type="NCBI Taxonomy" id="285563"/>
    <lineage>
        <taxon>Bacteria</taxon>
        <taxon>Bacillati</taxon>
        <taxon>Actinomycetota</taxon>
        <taxon>Actinomycetes</taxon>
        <taxon>Kitasatosporales</taxon>
        <taxon>Streptomycetaceae</taxon>
        <taxon>Streptomyces</taxon>
    </lineage>
</organism>
<dbReference type="EMBL" id="JBHSJD010000027">
    <property type="protein sequence ID" value="MFC5026934.1"/>
    <property type="molecule type" value="Genomic_DNA"/>
</dbReference>
<protein>
    <submittedName>
        <fullName evidence="9">CDP-glycerol glycerophosphotransferase family protein</fullName>
    </submittedName>
</protein>
<name>A0ABV9XPH3_9ACTN</name>
<keyword evidence="3" id="KW-1003">Cell membrane</keyword>
<evidence type="ECO:0000256" key="3">
    <source>
        <dbReference type="ARBA" id="ARBA00022475"/>
    </source>
</evidence>